<dbReference type="Proteomes" id="UP001590951">
    <property type="component" value="Unassembled WGS sequence"/>
</dbReference>
<feature type="coiled-coil region" evidence="1">
    <location>
        <begin position="1"/>
        <end position="63"/>
    </location>
</feature>
<feature type="compositionally biased region" description="Low complexity" evidence="2">
    <location>
        <begin position="107"/>
        <end position="116"/>
    </location>
</feature>
<gene>
    <name evidence="3" type="ORF">ABVK25_000648</name>
</gene>
<name>A0ABR4BQT2_9LECA</name>
<evidence type="ECO:0000313" key="3">
    <source>
        <dbReference type="EMBL" id="KAL2059356.1"/>
    </source>
</evidence>
<protein>
    <submittedName>
        <fullName evidence="3">Uncharacterized protein</fullName>
    </submittedName>
</protein>
<reference evidence="3 4" key="1">
    <citation type="submission" date="2024-09" db="EMBL/GenBank/DDBJ databases">
        <title>Rethinking Asexuality: The Enigmatic Case of Functional Sexual Genes in Lepraria (Stereocaulaceae).</title>
        <authorList>
            <person name="Doellman M."/>
            <person name="Sun Y."/>
            <person name="Barcenas-Pena A."/>
            <person name="Lumbsch H.T."/>
            <person name="Grewe F."/>
        </authorList>
    </citation>
    <scope>NUCLEOTIDE SEQUENCE [LARGE SCALE GENOMIC DNA]</scope>
    <source>
        <strain evidence="3 4">Grewe 0041</strain>
    </source>
</reference>
<accession>A0ABR4BQT2</accession>
<organism evidence="3 4">
    <name type="scientific">Lepraria finkii</name>
    <dbReference type="NCBI Taxonomy" id="1340010"/>
    <lineage>
        <taxon>Eukaryota</taxon>
        <taxon>Fungi</taxon>
        <taxon>Dikarya</taxon>
        <taxon>Ascomycota</taxon>
        <taxon>Pezizomycotina</taxon>
        <taxon>Lecanoromycetes</taxon>
        <taxon>OSLEUM clade</taxon>
        <taxon>Lecanoromycetidae</taxon>
        <taxon>Lecanorales</taxon>
        <taxon>Lecanorineae</taxon>
        <taxon>Stereocaulaceae</taxon>
        <taxon>Lepraria</taxon>
    </lineage>
</organism>
<keyword evidence="1" id="KW-0175">Coiled coil</keyword>
<dbReference type="EMBL" id="JBHFEH010000001">
    <property type="protein sequence ID" value="KAL2059356.1"/>
    <property type="molecule type" value="Genomic_DNA"/>
</dbReference>
<feature type="region of interest" description="Disordered" evidence="2">
    <location>
        <begin position="96"/>
        <end position="150"/>
    </location>
</feature>
<proteinExistence type="predicted"/>
<evidence type="ECO:0000256" key="1">
    <source>
        <dbReference type="SAM" id="Coils"/>
    </source>
</evidence>
<evidence type="ECO:0000256" key="2">
    <source>
        <dbReference type="SAM" id="MobiDB-lite"/>
    </source>
</evidence>
<comment type="caution">
    <text evidence="3">The sequence shown here is derived from an EMBL/GenBank/DDBJ whole genome shotgun (WGS) entry which is preliminary data.</text>
</comment>
<keyword evidence="4" id="KW-1185">Reference proteome</keyword>
<evidence type="ECO:0000313" key="4">
    <source>
        <dbReference type="Proteomes" id="UP001590951"/>
    </source>
</evidence>
<sequence>MKKLEKKNENLRNESDTVRGVYQEASSKAGKLAAEVQTLEAELVPLKRRVQELETRRKEEKKKDPKFGLLEEIKSLRIAVKITERLVWKKEEDIKELKRGRGGVQTRGSSVAPRSPRGGGSRGVSPAAGMLGGDEKKAPSGLRGRFNLEG</sequence>